<dbReference type="GO" id="GO:1902600">
    <property type="term" value="P:proton transmembrane transport"/>
    <property type="evidence" value="ECO:0007669"/>
    <property type="project" value="TreeGrafter"/>
</dbReference>
<feature type="transmembrane region" description="Helical" evidence="5">
    <location>
        <begin position="190"/>
        <end position="211"/>
    </location>
</feature>
<dbReference type="GO" id="GO:0005524">
    <property type="term" value="F:ATP binding"/>
    <property type="evidence" value="ECO:0007669"/>
    <property type="project" value="InterPro"/>
</dbReference>
<dbReference type="Proteomes" id="UP000028821">
    <property type="component" value="Unassembled WGS sequence"/>
</dbReference>
<evidence type="ECO:0000256" key="1">
    <source>
        <dbReference type="ARBA" id="ARBA00004370"/>
    </source>
</evidence>
<dbReference type="OrthoDB" id="116380at2759"/>
<dbReference type="SUPFAM" id="SSF81665">
    <property type="entry name" value="Calcium ATPase, transmembrane domain M"/>
    <property type="match status" value="1"/>
</dbReference>
<evidence type="ECO:0000256" key="3">
    <source>
        <dbReference type="ARBA" id="ARBA00022989"/>
    </source>
</evidence>
<evidence type="ECO:0000256" key="4">
    <source>
        <dbReference type="ARBA" id="ARBA00023136"/>
    </source>
</evidence>
<evidence type="ECO:0000256" key="5">
    <source>
        <dbReference type="SAM" id="Phobius"/>
    </source>
</evidence>
<dbReference type="GO" id="GO:1990573">
    <property type="term" value="P:potassium ion import across plasma membrane"/>
    <property type="evidence" value="ECO:0007669"/>
    <property type="project" value="TreeGrafter"/>
</dbReference>
<dbReference type="Gene3D" id="3.40.50.1000">
    <property type="entry name" value="HAD superfamily/HAD-like"/>
    <property type="match status" value="1"/>
</dbReference>
<keyword evidence="3 5" id="KW-1133">Transmembrane helix</keyword>
<evidence type="ECO:0000256" key="6">
    <source>
        <dbReference type="SAM" id="SignalP"/>
    </source>
</evidence>
<dbReference type="AlphaFoldDB" id="A0A086QII7"/>
<evidence type="ECO:0000256" key="2">
    <source>
        <dbReference type="ARBA" id="ARBA00022692"/>
    </source>
</evidence>
<dbReference type="InterPro" id="IPR001757">
    <property type="entry name" value="P_typ_ATPase"/>
</dbReference>
<dbReference type="SUPFAM" id="SSF56784">
    <property type="entry name" value="HAD-like"/>
    <property type="match status" value="1"/>
</dbReference>
<dbReference type="PRINTS" id="PR00120">
    <property type="entry name" value="HATPASE"/>
</dbReference>
<protein>
    <submittedName>
        <fullName evidence="8">Putative P-type ATPase4</fullName>
        <ecNumber evidence="8">3.6.3.8</ecNumber>
    </submittedName>
</protein>
<dbReference type="InterPro" id="IPR036412">
    <property type="entry name" value="HAD-like_sf"/>
</dbReference>
<dbReference type="GO" id="GO:0030007">
    <property type="term" value="P:intracellular potassium ion homeostasis"/>
    <property type="evidence" value="ECO:0007669"/>
    <property type="project" value="TreeGrafter"/>
</dbReference>
<feature type="transmembrane region" description="Helical" evidence="5">
    <location>
        <begin position="107"/>
        <end position="130"/>
    </location>
</feature>
<dbReference type="InterPro" id="IPR023214">
    <property type="entry name" value="HAD_sf"/>
</dbReference>
<feature type="domain" description="Cation-transporting P-type ATPase C-terminal" evidence="7">
    <location>
        <begin position="131"/>
        <end position="434"/>
    </location>
</feature>
<feature type="signal peptide" evidence="6">
    <location>
        <begin position="1"/>
        <end position="16"/>
    </location>
</feature>
<keyword evidence="4 5" id="KW-0472">Membrane</keyword>
<keyword evidence="2 5" id="KW-0812">Transmembrane</keyword>
<dbReference type="GO" id="GO:0005391">
    <property type="term" value="F:P-type sodium:potassium-exchanging transporter activity"/>
    <property type="evidence" value="ECO:0007669"/>
    <property type="project" value="TreeGrafter"/>
</dbReference>
<dbReference type="InterPro" id="IPR023298">
    <property type="entry name" value="ATPase_P-typ_TM_dom_sf"/>
</dbReference>
<dbReference type="NCBIfam" id="TIGR01494">
    <property type="entry name" value="ATPase_P-type"/>
    <property type="match status" value="1"/>
</dbReference>
<dbReference type="EMBL" id="AEXC02001518">
    <property type="protein sequence ID" value="KFH12419.1"/>
    <property type="molecule type" value="Genomic_DNA"/>
</dbReference>
<dbReference type="PRINTS" id="PR00119">
    <property type="entry name" value="CATATPASE"/>
</dbReference>
<feature type="non-terminal residue" evidence="8">
    <location>
        <position position="1"/>
    </location>
</feature>
<comment type="caution">
    <text evidence="8">The sequence shown here is derived from an EMBL/GenBank/DDBJ whole genome shotgun (WGS) entry which is preliminary data.</text>
</comment>
<dbReference type="EC" id="3.6.3.8" evidence="8"/>
<dbReference type="GO" id="GO:0036376">
    <property type="term" value="P:sodium ion export across plasma membrane"/>
    <property type="evidence" value="ECO:0007669"/>
    <property type="project" value="TreeGrafter"/>
</dbReference>
<feature type="transmembrane region" description="Helical" evidence="5">
    <location>
        <begin position="382"/>
        <end position="403"/>
    </location>
</feature>
<dbReference type="Pfam" id="PF00702">
    <property type="entry name" value="Hydrolase"/>
    <property type="match status" value="1"/>
</dbReference>
<evidence type="ECO:0000313" key="9">
    <source>
        <dbReference type="Proteomes" id="UP000028821"/>
    </source>
</evidence>
<gene>
    <name evidence="8" type="ORF">TGMAS_278660C</name>
</gene>
<organism evidence="8 9">
    <name type="scientific">Toxoplasma gondii MAS</name>
    <dbReference type="NCBI Taxonomy" id="943118"/>
    <lineage>
        <taxon>Eukaryota</taxon>
        <taxon>Sar</taxon>
        <taxon>Alveolata</taxon>
        <taxon>Apicomplexa</taxon>
        <taxon>Conoidasida</taxon>
        <taxon>Coccidia</taxon>
        <taxon>Eucoccidiorida</taxon>
        <taxon>Eimeriorina</taxon>
        <taxon>Sarcocystidae</taxon>
        <taxon>Toxoplasma</taxon>
    </lineage>
</organism>
<accession>A0A086QII7</accession>
<dbReference type="GO" id="GO:0016887">
    <property type="term" value="F:ATP hydrolysis activity"/>
    <property type="evidence" value="ECO:0007669"/>
    <property type="project" value="InterPro"/>
</dbReference>
<dbReference type="Pfam" id="PF00689">
    <property type="entry name" value="Cation_ATPase_C"/>
    <property type="match status" value="1"/>
</dbReference>
<dbReference type="PANTHER" id="PTHR43294">
    <property type="entry name" value="SODIUM/POTASSIUM-TRANSPORTING ATPASE SUBUNIT ALPHA"/>
    <property type="match status" value="1"/>
</dbReference>
<keyword evidence="6" id="KW-0732">Signal</keyword>
<dbReference type="InterPro" id="IPR006068">
    <property type="entry name" value="ATPase_P-typ_cation-transptr_C"/>
</dbReference>
<reference evidence="8 9" key="1">
    <citation type="submission" date="2014-04" db="EMBL/GenBank/DDBJ databases">
        <authorList>
            <person name="Sibley D."/>
            <person name="Venepally P."/>
            <person name="Karamycheva S."/>
            <person name="Hadjithomas M."/>
            <person name="Khan A."/>
            <person name="Brunk B."/>
            <person name="Roos D."/>
            <person name="Caler E."/>
            <person name="Lorenzi H."/>
        </authorList>
    </citation>
    <scope>NUCLEOTIDE SEQUENCE [LARGE SCALE GENOMIC DNA]</scope>
    <source>
        <strain evidence="8 9">MAS</strain>
    </source>
</reference>
<dbReference type="GO" id="GO:0005886">
    <property type="term" value="C:plasma membrane"/>
    <property type="evidence" value="ECO:0007669"/>
    <property type="project" value="TreeGrafter"/>
</dbReference>
<proteinExistence type="predicted"/>
<evidence type="ECO:0000259" key="7">
    <source>
        <dbReference type="Pfam" id="PF00689"/>
    </source>
</evidence>
<comment type="subcellular location">
    <subcellularLocation>
        <location evidence="1">Membrane</location>
    </subcellularLocation>
</comment>
<name>A0A086QII7_TOXGO</name>
<dbReference type="Gene3D" id="1.20.1110.10">
    <property type="entry name" value="Calcium-transporting ATPase, transmembrane domain"/>
    <property type="match status" value="2"/>
</dbReference>
<evidence type="ECO:0000313" key="8">
    <source>
        <dbReference type="EMBL" id="KFH12419.1"/>
    </source>
</evidence>
<feature type="transmembrane region" description="Helical" evidence="5">
    <location>
        <begin position="415"/>
        <end position="434"/>
    </location>
</feature>
<feature type="chain" id="PRO_5001814505" evidence="6">
    <location>
        <begin position="17"/>
        <end position="460"/>
    </location>
</feature>
<dbReference type="PANTHER" id="PTHR43294:SF20">
    <property type="entry name" value="P-TYPE ATPASE"/>
    <property type="match status" value="1"/>
</dbReference>
<sequence>ELLFFLLFRWLSPLFPRRVKVFSRAQPEDKIAIVEALKRQGHTVAMTGDGVNDAPALKAADIGVAMGIAGTDVAKGASEMVLLDDNFVTIVAAVEEGRKIYSNIQKFVCFLLGTNIGEIIYLTIAIAASMPLPLEALQVLFLNLMSDGCPAVALAKEPSDDENMKIPPRPRKQPIMTRDWWLYGNLPHTIFEAGCVLMSLALGLYLCTGVVQLNPLHEQCSYFTATQLSHNKDIDYRYFCRSFEYRVTQDYTGWVTHIDFWNPKTGKMEQVLGALAGKHPNVTVQTPGLAKYIVEAMSDGCPQDVDTDSETGFCMPKAGTKVSSATDTPKGSAPKDYFDVSARGAKMGRTCSFITAVWCEMLRAYTVRTWQWFFLVFNRNPWMHLACSISATLTSLLTIVPGIQSAFSTCALPWYLYLFAIGCGFVNLILDELIPKPLYRLKKAREARAALTSKAPAIMA</sequence>
<dbReference type="InterPro" id="IPR050510">
    <property type="entry name" value="Cation_transp_ATPase_P-type"/>
</dbReference>
<dbReference type="GO" id="GO:0006883">
    <property type="term" value="P:intracellular sodium ion homeostasis"/>
    <property type="evidence" value="ECO:0007669"/>
    <property type="project" value="TreeGrafter"/>
</dbReference>
<keyword evidence="8" id="KW-0378">Hydrolase</keyword>
<dbReference type="VEuPathDB" id="ToxoDB:TGMAS_278660C"/>